<sequence length="273" mass="28674">MNGNTPQTLTSTVIVTSAPLTTVTSVPTTIAVPVPTRSPISTNSGSTTSTGAIVGGVVGGILILVAALIMFLCMRRRRRIRLQSDAVANQMSGAFSSQMPTVVISSQRSVSATSAPLGNGRSTRANELDPTYAPSTTTPSPDPSELMSIRSPRSPTNIPAQRRKPVPGYSDADLIDLASDSTARVSTTTSSSTLSIEFWTPLNNPYGNTESADPFRDPDPPNTNKHAALAALALSDDPFKDPVLFNVPGQKRLSVQSNSSSQRSVSPQFGFAV</sequence>
<dbReference type="EMBL" id="WQMT02000005">
    <property type="protein sequence ID" value="KAG9222234.1"/>
    <property type="molecule type" value="Genomic_DNA"/>
</dbReference>
<name>A0ACB7IXF1_PLECO</name>
<evidence type="ECO:0000313" key="2">
    <source>
        <dbReference type="Proteomes" id="UP000824881"/>
    </source>
</evidence>
<protein>
    <submittedName>
        <fullName evidence="1">Uncharacterized protein</fullName>
    </submittedName>
</protein>
<dbReference type="Proteomes" id="UP000824881">
    <property type="component" value="Unassembled WGS sequence"/>
</dbReference>
<accession>A0ACB7IXF1</accession>
<keyword evidence="2" id="KW-1185">Reference proteome</keyword>
<reference evidence="1 2" key="1">
    <citation type="journal article" date="2021" name="Appl. Environ. Microbiol.">
        <title>Genetic linkage and physical mapping for an oyster mushroom Pleurotus cornucopiae and QTL analysis for the trait cap color.</title>
        <authorList>
            <person name="Zhang Y."/>
            <person name="Gao W."/>
            <person name="Sonnenberg A."/>
            <person name="Chen Q."/>
            <person name="Zhang J."/>
            <person name="Huang C."/>
        </authorList>
    </citation>
    <scope>NUCLEOTIDE SEQUENCE [LARGE SCALE GENOMIC DNA]</scope>
    <source>
        <strain evidence="1">CCMSSC00406</strain>
    </source>
</reference>
<gene>
    <name evidence="1" type="ORF">CCMSSC00406_0006531</name>
</gene>
<comment type="caution">
    <text evidence="1">The sequence shown here is derived from an EMBL/GenBank/DDBJ whole genome shotgun (WGS) entry which is preliminary data.</text>
</comment>
<proteinExistence type="predicted"/>
<evidence type="ECO:0000313" key="1">
    <source>
        <dbReference type="EMBL" id="KAG9222234.1"/>
    </source>
</evidence>
<organism evidence="1 2">
    <name type="scientific">Pleurotus cornucopiae</name>
    <name type="common">Cornucopia mushroom</name>
    <dbReference type="NCBI Taxonomy" id="5321"/>
    <lineage>
        <taxon>Eukaryota</taxon>
        <taxon>Fungi</taxon>
        <taxon>Dikarya</taxon>
        <taxon>Basidiomycota</taxon>
        <taxon>Agaricomycotina</taxon>
        <taxon>Agaricomycetes</taxon>
        <taxon>Agaricomycetidae</taxon>
        <taxon>Agaricales</taxon>
        <taxon>Pleurotineae</taxon>
        <taxon>Pleurotaceae</taxon>
        <taxon>Pleurotus</taxon>
    </lineage>
</organism>